<dbReference type="InterPro" id="IPR008915">
    <property type="entry name" value="Peptidase_M50"/>
</dbReference>
<evidence type="ECO:0000256" key="8">
    <source>
        <dbReference type="ARBA" id="ARBA00022989"/>
    </source>
</evidence>
<keyword evidence="7" id="KW-0809">Transit peptide</keyword>
<dbReference type="Pfam" id="PF02163">
    <property type="entry name" value="Peptidase_M50"/>
    <property type="match status" value="1"/>
</dbReference>
<feature type="transmembrane region" description="Helical" evidence="10">
    <location>
        <begin position="69"/>
        <end position="90"/>
    </location>
</feature>
<sequence>MQSNTRTHIIQAALFIITIITTTMAGAEWMFGNIFGFVYDMIFFLIGKPDGKEVPVPTKPMGWAEFVQGFHFSIPFLLILTIHEFGHYFVAKAHKVKVTLPFYIPLWFGISQSIGTLGAFIRIKEVVKSRIKFFDIGIAGPLAGFVAALVVLWYGFTHLPPPDYIFKIHPEYERFGLNYPQFAYENPAGNLILGDNILFWLFKNYVADPARLPHAYEIIHYPYLFAGYLALFFTSLNLIPIGQLDGGHILYGMIGKKRFDIVAPVLFGIFTFYAGLGVFRTESFATGSDAEFYERLLYLGIYIYFLYICFKRAFDNPSTALMISLLIVVGQFAVTYVRPDWDGSVNLLPFVLILGRFLGIRHPETEDNTPLDSRRMILGIVAFIIFVISFSPMPFIVIE</sequence>
<dbReference type="STRING" id="659014.SAMN04487996_105142"/>
<evidence type="ECO:0000313" key="13">
    <source>
        <dbReference type="Proteomes" id="UP000198748"/>
    </source>
</evidence>
<keyword evidence="13" id="KW-1185">Reference proteome</keyword>
<dbReference type="RefSeq" id="WP_090148647.1">
    <property type="nucleotide sequence ID" value="NZ_FNAN01000005.1"/>
</dbReference>
<dbReference type="GO" id="GO:0016020">
    <property type="term" value="C:membrane"/>
    <property type="evidence" value="ECO:0007669"/>
    <property type="project" value="UniProtKB-SubCell"/>
</dbReference>
<reference evidence="13" key="1">
    <citation type="submission" date="2016-10" db="EMBL/GenBank/DDBJ databases">
        <authorList>
            <person name="Varghese N."/>
            <person name="Submissions S."/>
        </authorList>
    </citation>
    <scope>NUCLEOTIDE SEQUENCE [LARGE SCALE GENOMIC DNA]</scope>
    <source>
        <strain evidence="13">DSM 25329</strain>
    </source>
</reference>
<dbReference type="OrthoDB" id="921763at2"/>
<feature type="transmembrane region" description="Helical" evidence="10">
    <location>
        <begin position="319"/>
        <end position="337"/>
    </location>
</feature>
<evidence type="ECO:0000259" key="11">
    <source>
        <dbReference type="Pfam" id="PF02163"/>
    </source>
</evidence>
<organism evidence="12 13">
    <name type="scientific">Dyadobacter soli</name>
    <dbReference type="NCBI Taxonomy" id="659014"/>
    <lineage>
        <taxon>Bacteria</taxon>
        <taxon>Pseudomonadati</taxon>
        <taxon>Bacteroidota</taxon>
        <taxon>Cytophagia</taxon>
        <taxon>Cytophagales</taxon>
        <taxon>Spirosomataceae</taxon>
        <taxon>Dyadobacter</taxon>
    </lineage>
</organism>
<feature type="transmembrane region" description="Helical" evidence="10">
    <location>
        <begin position="292"/>
        <end position="310"/>
    </location>
</feature>
<accession>A0A1G7D8F2</accession>
<evidence type="ECO:0000256" key="5">
    <source>
        <dbReference type="ARBA" id="ARBA00022692"/>
    </source>
</evidence>
<dbReference type="AlphaFoldDB" id="A0A1G7D8F2"/>
<evidence type="ECO:0000313" key="12">
    <source>
        <dbReference type="EMBL" id="SDE47280.1"/>
    </source>
</evidence>
<feature type="transmembrane region" description="Helical" evidence="10">
    <location>
        <begin position="133"/>
        <end position="156"/>
    </location>
</feature>
<dbReference type="Proteomes" id="UP000198748">
    <property type="component" value="Unassembled WGS sequence"/>
</dbReference>
<protein>
    <submittedName>
        <fullName evidence="12">Peptidase family M50</fullName>
    </submittedName>
</protein>
<keyword evidence="9 10" id="KW-0472">Membrane</keyword>
<evidence type="ECO:0000256" key="1">
    <source>
        <dbReference type="ARBA" id="ARBA00001947"/>
    </source>
</evidence>
<dbReference type="PANTHER" id="PTHR31412">
    <property type="entry name" value="ZINC METALLOPROTEASE EGY1"/>
    <property type="match status" value="1"/>
</dbReference>
<dbReference type="InterPro" id="IPR044838">
    <property type="entry name" value="EGY1-like"/>
</dbReference>
<keyword evidence="8 10" id="KW-1133">Transmembrane helix</keyword>
<evidence type="ECO:0000256" key="2">
    <source>
        <dbReference type="ARBA" id="ARBA00004141"/>
    </source>
</evidence>
<dbReference type="EMBL" id="FNAN01000005">
    <property type="protein sequence ID" value="SDE47280.1"/>
    <property type="molecule type" value="Genomic_DNA"/>
</dbReference>
<feature type="domain" description="Peptidase M50" evidence="11">
    <location>
        <begin position="72"/>
        <end position="256"/>
    </location>
</feature>
<keyword evidence="6" id="KW-0378">Hydrolase</keyword>
<keyword evidence="5 10" id="KW-0812">Transmembrane</keyword>
<feature type="transmembrane region" description="Helical" evidence="10">
    <location>
        <begin position="343"/>
        <end position="360"/>
    </location>
</feature>
<feature type="transmembrane region" description="Helical" evidence="10">
    <location>
        <begin position="7"/>
        <end position="25"/>
    </location>
</feature>
<comment type="similarity">
    <text evidence="3">Belongs to the peptidase M50B family.</text>
</comment>
<evidence type="ECO:0000256" key="3">
    <source>
        <dbReference type="ARBA" id="ARBA00007931"/>
    </source>
</evidence>
<evidence type="ECO:0000256" key="9">
    <source>
        <dbReference type="ARBA" id="ARBA00023136"/>
    </source>
</evidence>
<evidence type="ECO:0000256" key="4">
    <source>
        <dbReference type="ARBA" id="ARBA00022670"/>
    </source>
</evidence>
<evidence type="ECO:0000256" key="10">
    <source>
        <dbReference type="SAM" id="Phobius"/>
    </source>
</evidence>
<feature type="transmembrane region" description="Helical" evidence="10">
    <location>
        <begin position="261"/>
        <end position="280"/>
    </location>
</feature>
<proteinExistence type="inferred from homology"/>
<feature type="transmembrane region" description="Helical" evidence="10">
    <location>
        <begin position="221"/>
        <end position="240"/>
    </location>
</feature>
<dbReference type="GO" id="GO:0008233">
    <property type="term" value="F:peptidase activity"/>
    <property type="evidence" value="ECO:0007669"/>
    <property type="project" value="UniProtKB-KW"/>
</dbReference>
<gene>
    <name evidence="12" type="ORF">SAMN04487996_105142</name>
</gene>
<dbReference type="CDD" id="cd06160">
    <property type="entry name" value="S2P-M50_like_2"/>
    <property type="match status" value="1"/>
</dbReference>
<feature type="transmembrane region" description="Helical" evidence="10">
    <location>
        <begin position="102"/>
        <end position="121"/>
    </location>
</feature>
<evidence type="ECO:0000256" key="7">
    <source>
        <dbReference type="ARBA" id="ARBA00022946"/>
    </source>
</evidence>
<evidence type="ECO:0000256" key="6">
    <source>
        <dbReference type="ARBA" id="ARBA00022801"/>
    </source>
</evidence>
<comment type="cofactor">
    <cofactor evidence="1">
        <name>Zn(2+)</name>
        <dbReference type="ChEBI" id="CHEBI:29105"/>
    </cofactor>
</comment>
<feature type="transmembrane region" description="Helical" evidence="10">
    <location>
        <begin position="376"/>
        <end position="398"/>
    </location>
</feature>
<dbReference type="PANTHER" id="PTHR31412:SF0">
    <property type="entry name" value="ZINC METALLOPROTEASE EGY1, CHLOROPLASTIC-RELATED"/>
    <property type="match status" value="1"/>
</dbReference>
<dbReference type="GO" id="GO:0006508">
    <property type="term" value="P:proteolysis"/>
    <property type="evidence" value="ECO:0007669"/>
    <property type="project" value="UniProtKB-KW"/>
</dbReference>
<keyword evidence="4" id="KW-0645">Protease</keyword>
<name>A0A1G7D8F2_9BACT</name>
<comment type="subcellular location">
    <subcellularLocation>
        <location evidence="2">Membrane</location>
        <topology evidence="2">Multi-pass membrane protein</topology>
    </subcellularLocation>
</comment>